<dbReference type="CDD" id="cd01651">
    <property type="entry name" value="RT_G2_intron"/>
    <property type="match status" value="1"/>
</dbReference>
<organism evidence="11 12">
    <name type="scientific">Algoriphagus ratkowskyi</name>
    <dbReference type="NCBI Taxonomy" id="57028"/>
    <lineage>
        <taxon>Bacteria</taxon>
        <taxon>Pseudomonadati</taxon>
        <taxon>Bacteroidota</taxon>
        <taxon>Cytophagia</taxon>
        <taxon>Cytophagales</taxon>
        <taxon>Cyclobacteriaceae</taxon>
        <taxon>Algoriphagus</taxon>
    </lineage>
</organism>
<feature type="domain" description="Reverse transcriptase" evidence="10">
    <location>
        <begin position="44"/>
        <end position="272"/>
    </location>
</feature>
<dbReference type="SUPFAM" id="SSF56672">
    <property type="entry name" value="DNA/RNA polymerases"/>
    <property type="match status" value="1"/>
</dbReference>
<dbReference type="GO" id="GO:0046872">
    <property type="term" value="F:metal ion binding"/>
    <property type="evidence" value="ECO:0007669"/>
    <property type="project" value="UniProtKB-KW"/>
</dbReference>
<evidence type="ECO:0000313" key="11">
    <source>
        <dbReference type="EMBL" id="PZX53092.1"/>
    </source>
</evidence>
<keyword evidence="2" id="KW-0808">Transferase</keyword>
<keyword evidence="3" id="KW-0548">Nucleotidyltransferase</keyword>
<gene>
    <name evidence="11" type="ORF">LV84_03297</name>
</gene>
<evidence type="ECO:0000256" key="3">
    <source>
        <dbReference type="ARBA" id="ARBA00022695"/>
    </source>
</evidence>
<evidence type="ECO:0000256" key="8">
    <source>
        <dbReference type="ARBA" id="ARBA00034120"/>
    </source>
</evidence>
<evidence type="ECO:0000256" key="9">
    <source>
        <dbReference type="ARBA" id="ARBA00048173"/>
    </source>
</evidence>
<keyword evidence="5" id="KW-0460">Magnesium</keyword>
<dbReference type="GO" id="GO:0003964">
    <property type="term" value="F:RNA-directed DNA polymerase activity"/>
    <property type="evidence" value="ECO:0007669"/>
    <property type="project" value="UniProtKB-KW"/>
</dbReference>
<sequence>MIEKVLHPRNLTKSYYQVVRNKGSAGIDKMSVYELASYREAKGEALITSLLNRKYVPQAIKGVEIPKGNGKTRLLGVPTVVDRWLQQAVSRQLATKFELEFEEQSYGFRPQRNTHKAVRQSLKYINDGYQDIVDIDLKSFFDEVQHYKLLQLIYNKVKCETTLWLIRKWLRAPILVKGKLQQRRKGVPQGSPLSPLLSNILLDVLDKELQRKGLRFVRYADDFSIYAKSKAEAKKLGNEVYLFLKEKLDLPINRAKSGIRRPNTFELLGHGFTPTYKKGEKGKYQLVVKQGSWQSLKRKLKAITKKTLPYKFEERLQKLKQVWQGWVNNYRLASIQIKLKTVVNGYATDYDTVSGPVHTGEKARAKT</sequence>
<evidence type="ECO:0000256" key="1">
    <source>
        <dbReference type="ARBA" id="ARBA00012493"/>
    </source>
</evidence>
<dbReference type="Gene3D" id="3.30.70.270">
    <property type="match status" value="1"/>
</dbReference>
<dbReference type="NCBIfam" id="TIGR04416">
    <property type="entry name" value="group_II_RT_mat"/>
    <property type="match status" value="1"/>
</dbReference>
<proteinExistence type="inferred from homology"/>
<dbReference type="InterPro" id="IPR043502">
    <property type="entry name" value="DNA/RNA_pol_sf"/>
</dbReference>
<dbReference type="PROSITE" id="PS50878">
    <property type="entry name" value="RT_POL"/>
    <property type="match status" value="1"/>
</dbReference>
<dbReference type="InterPro" id="IPR000123">
    <property type="entry name" value="Reverse_transcriptase_msDNA"/>
</dbReference>
<evidence type="ECO:0000313" key="12">
    <source>
        <dbReference type="Proteomes" id="UP000249115"/>
    </source>
</evidence>
<dbReference type="InterPro" id="IPR000477">
    <property type="entry name" value="RT_dom"/>
</dbReference>
<comment type="similarity">
    <text evidence="8">Belongs to the bacterial reverse transcriptase family.</text>
</comment>
<dbReference type="InterPro" id="IPR043128">
    <property type="entry name" value="Rev_trsase/Diguanyl_cyclase"/>
</dbReference>
<evidence type="ECO:0000256" key="4">
    <source>
        <dbReference type="ARBA" id="ARBA00022723"/>
    </source>
</evidence>
<dbReference type="InterPro" id="IPR030931">
    <property type="entry name" value="Group_II_RT_mat"/>
</dbReference>
<evidence type="ECO:0000256" key="6">
    <source>
        <dbReference type="ARBA" id="ARBA00022918"/>
    </source>
</evidence>
<accession>A0A2W7SQV0</accession>
<evidence type="ECO:0000256" key="7">
    <source>
        <dbReference type="ARBA" id="ARBA00023118"/>
    </source>
</evidence>
<name>A0A2W7SQV0_9BACT</name>
<dbReference type="InterPro" id="IPR051083">
    <property type="entry name" value="GrpII_Intron_Splice-Mob/Def"/>
</dbReference>
<comment type="caution">
    <text evidence="11">The sequence shown here is derived from an EMBL/GenBank/DDBJ whole genome shotgun (WGS) entry which is preliminary data.</text>
</comment>
<keyword evidence="4" id="KW-0479">Metal-binding</keyword>
<evidence type="ECO:0000256" key="5">
    <source>
        <dbReference type="ARBA" id="ARBA00022842"/>
    </source>
</evidence>
<dbReference type="GO" id="GO:0003723">
    <property type="term" value="F:RNA binding"/>
    <property type="evidence" value="ECO:0007669"/>
    <property type="project" value="InterPro"/>
</dbReference>
<dbReference type="Pfam" id="PF00078">
    <property type="entry name" value="RVT_1"/>
    <property type="match status" value="1"/>
</dbReference>
<protein>
    <recommendedName>
        <fullName evidence="1">RNA-directed DNA polymerase</fullName>
        <ecNumber evidence="1">2.7.7.49</ecNumber>
    </recommendedName>
</protein>
<dbReference type="PANTHER" id="PTHR34047">
    <property type="entry name" value="NUCLEAR INTRON MATURASE 1, MITOCHONDRIAL-RELATED"/>
    <property type="match status" value="1"/>
</dbReference>
<reference evidence="11 12" key="1">
    <citation type="submission" date="2018-06" db="EMBL/GenBank/DDBJ databases">
        <title>Genomic Encyclopedia of Archaeal and Bacterial Type Strains, Phase II (KMG-II): from individual species to whole genera.</title>
        <authorList>
            <person name="Goeker M."/>
        </authorList>
    </citation>
    <scope>NUCLEOTIDE SEQUENCE [LARGE SCALE GENOMIC DNA]</scope>
    <source>
        <strain evidence="11 12">DSM 22686</strain>
    </source>
</reference>
<evidence type="ECO:0000259" key="10">
    <source>
        <dbReference type="PROSITE" id="PS50878"/>
    </source>
</evidence>
<keyword evidence="6 11" id="KW-0695">RNA-directed DNA polymerase</keyword>
<dbReference type="EC" id="2.7.7.49" evidence="1"/>
<evidence type="ECO:0000256" key="2">
    <source>
        <dbReference type="ARBA" id="ARBA00022679"/>
    </source>
</evidence>
<comment type="catalytic activity">
    <reaction evidence="9">
        <text>DNA(n) + a 2'-deoxyribonucleoside 5'-triphosphate = DNA(n+1) + diphosphate</text>
        <dbReference type="Rhea" id="RHEA:22508"/>
        <dbReference type="Rhea" id="RHEA-COMP:17339"/>
        <dbReference type="Rhea" id="RHEA-COMP:17340"/>
        <dbReference type="ChEBI" id="CHEBI:33019"/>
        <dbReference type="ChEBI" id="CHEBI:61560"/>
        <dbReference type="ChEBI" id="CHEBI:173112"/>
        <dbReference type="EC" id="2.7.7.49"/>
    </reaction>
</comment>
<keyword evidence="7" id="KW-0051">Antiviral defense</keyword>
<dbReference type="AlphaFoldDB" id="A0A2W7SQV0"/>
<dbReference type="PANTHER" id="PTHR34047:SF8">
    <property type="entry name" value="PROTEIN YKFC"/>
    <property type="match status" value="1"/>
</dbReference>
<dbReference type="RefSeq" id="WP_223271894.1">
    <property type="nucleotide sequence ID" value="NZ_MSSV01000017.1"/>
</dbReference>
<dbReference type="PRINTS" id="PR00866">
    <property type="entry name" value="RNADNAPOLMS"/>
</dbReference>
<dbReference type="Proteomes" id="UP000249115">
    <property type="component" value="Unassembled WGS sequence"/>
</dbReference>
<dbReference type="EMBL" id="QKZU01000013">
    <property type="protein sequence ID" value="PZX53092.1"/>
    <property type="molecule type" value="Genomic_DNA"/>
</dbReference>
<dbReference type="GO" id="GO:0051607">
    <property type="term" value="P:defense response to virus"/>
    <property type="evidence" value="ECO:0007669"/>
    <property type="project" value="UniProtKB-KW"/>
</dbReference>